<dbReference type="Proteomes" id="UP000076842">
    <property type="component" value="Unassembled WGS sequence"/>
</dbReference>
<evidence type="ECO:0000256" key="1">
    <source>
        <dbReference type="SAM" id="MobiDB-lite"/>
    </source>
</evidence>
<gene>
    <name evidence="2" type="ORF">CALCODRAFT_42721</name>
</gene>
<reference evidence="2 3" key="1">
    <citation type="journal article" date="2016" name="Mol. Biol. Evol.">
        <title>Comparative Genomics of Early-Diverging Mushroom-Forming Fungi Provides Insights into the Origins of Lignocellulose Decay Capabilities.</title>
        <authorList>
            <person name="Nagy L.G."/>
            <person name="Riley R."/>
            <person name="Tritt A."/>
            <person name="Adam C."/>
            <person name="Daum C."/>
            <person name="Floudas D."/>
            <person name="Sun H."/>
            <person name="Yadav J.S."/>
            <person name="Pangilinan J."/>
            <person name="Larsson K.H."/>
            <person name="Matsuura K."/>
            <person name="Barry K."/>
            <person name="Labutti K."/>
            <person name="Kuo R."/>
            <person name="Ohm R.A."/>
            <person name="Bhattacharya S.S."/>
            <person name="Shirouzu T."/>
            <person name="Yoshinaga Y."/>
            <person name="Martin F.M."/>
            <person name="Grigoriev I.V."/>
            <person name="Hibbett D.S."/>
        </authorList>
    </citation>
    <scope>NUCLEOTIDE SEQUENCE [LARGE SCALE GENOMIC DNA]</scope>
    <source>
        <strain evidence="2 3">HHB12733</strain>
    </source>
</reference>
<evidence type="ECO:0000313" key="3">
    <source>
        <dbReference type="Proteomes" id="UP000076842"/>
    </source>
</evidence>
<feature type="region of interest" description="Disordered" evidence="1">
    <location>
        <begin position="1"/>
        <end position="114"/>
    </location>
</feature>
<sequence length="170" mass="18795">MGKRGRSSSLFHFDSTRRAMTPRHTERCSSSSSDSVINIDSDDETDSADEFRPQQSRVPARRKAVGRASTLATSGRRPLARVSVNVSDRLTRRPPPSRRRNSTTAIGSGPSAADHVQLPLWKPGCNGCKLKTVQHECRAWPGQTCTICQRHHKKCNLSGTRCFSVQTTCC</sequence>
<protein>
    <submittedName>
        <fullName evidence="2">Uncharacterized protein</fullName>
    </submittedName>
</protein>
<name>A0A165DVF8_9BASI</name>
<dbReference type="EMBL" id="KV424032">
    <property type="protein sequence ID" value="KZT53623.1"/>
    <property type="molecule type" value="Genomic_DNA"/>
</dbReference>
<keyword evidence="3" id="KW-1185">Reference proteome</keyword>
<organism evidence="2 3">
    <name type="scientific">Calocera cornea HHB12733</name>
    <dbReference type="NCBI Taxonomy" id="1353952"/>
    <lineage>
        <taxon>Eukaryota</taxon>
        <taxon>Fungi</taxon>
        <taxon>Dikarya</taxon>
        <taxon>Basidiomycota</taxon>
        <taxon>Agaricomycotina</taxon>
        <taxon>Dacrymycetes</taxon>
        <taxon>Dacrymycetales</taxon>
        <taxon>Dacrymycetaceae</taxon>
        <taxon>Calocera</taxon>
    </lineage>
</organism>
<dbReference type="AlphaFoldDB" id="A0A165DVF8"/>
<feature type="compositionally biased region" description="Low complexity" evidence="1">
    <location>
        <begin position="29"/>
        <end position="39"/>
    </location>
</feature>
<proteinExistence type="predicted"/>
<dbReference type="InParanoid" id="A0A165DVF8"/>
<evidence type="ECO:0000313" key="2">
    <source>
        <dbReference type="EMBL" id="KZT53623.1"/>
    </source>
</evidence>
<accession>A0A165DVF8</accession>